<evidence type="ECO:0000256" key="3">
    <source>
        <dbReference type="ARBA" id="ARBA00022989"/>
    </source>
</evidence>
<dbReference type="Proteomes" id="UP001489004">
    <property type="component" value="Unassembled WGS sequence"/>
</dbReference>
<dbReference type="AlphaFoldDB" id="A0AAW1PD72"/>
<feature type="transmembrane region" description="Helical" evidence="5">
    <location>
        <begin position="279"/>
        <end position="298"/>
    </location>
</feature>
<dbReference type="GO" id="GO:0022857">
    <property type="term" value="F:transmembrane transporter activity"/>
    <property type="evidence" value="ECO:0007669"/>
    <property type="project" value="InterPro"/>
</dbReference>
<gene>
    <name evidence="7" type="ORF">WJX72_006095</name>
</gene>
<evidence type="ECO:0000256" key="4">
    <source>
        <dbReference type="ARBA" id="ARBA00023136"/>
    </source>
</evidence>
<proteinExistence type="predicted"/>
<keyword evidence="8" id="KW-1185">Reference proteome</keyword>
<keyword evidence="4 5" id="KW-0472">Membrane</keyword>
<feature type="transmembrane region" description="Helical" evidence="5">
    <location>
        <begin position="66"/>
        <end position="86"/>
    </location>
</feature>
<keyword evidence="3 5" id="KW-1133">Transmembrane helix</keyword>
<organism evidence="7 8">
    <name type="scientific">[Myrmecia] bisecta</name>
    <dbReference type="NCBI Taxonomy" id="41462"/>
    <lineage>
        <taxon>Eukaryota</taxon>
        <taxon>Viridiplantae</taxon>
        <taxon>Chlorophyta</taxon>
        <taxon>core chlorophytes</taxon>
        <taxon>Trebouxiophyceae</taxon>
        <taxon>Trebouxiales</taxon>
        <taxon>Trebouxiaceae</taxon>
        <taxon>Myrmecia</taxon>
    </lineage>
</organism>
<feature type="transmembrane region" description="Helical" evidence="5">
    <location>
        <begin position="176"/>
        <end position="194"/>
    </location>
</feature>
<protein>
    <recommendedName>
        <fullName evidence="6">Major facilitator superfamily (MFS) profile domain-containing protein</fullName>
    </recommendedName>
</protein>
<evidence type="ECO:0000256" key="2">
    <source>
        <dbReference type="ARBA" id="ARBA00022692"/>
    </source>
</evidence>
<comment type="subcellular location">
    <subcellularLocation>
        <location evidence="1">Membrane</location>
        <topology evidence="1">Multi-pass membrane protein</topology>
    </subcellularLocation>
</comment>
<evidence type="ECO:0000256" key="1">
    <source>
        <dbReference type="ARBA" id="ARBA00004141"/>
    </source>
</evidence>
<dbReference type="InterPro" id="IPR005829">
    <property type="entry name" value="Sugar_transporter_CS"/>
</dbReference>
<feature type="transmembrane region" description="Helical" evidence="5">
    <location>
        <begin position="39"/>
        <end position="59"/>
    </location>
</feature>
<feature type="transmembrane region" description="Helical" evidence="5">
    <location>
        <begin position="137"/>
        <end position="164"/>
    </location>
</feature>
<accession>A0AAW1PD72</accession>
<comment type="caution">
    <text evidence="7">The sequence shown here is derived from an EMBL/GenBank/DDBJ whole genome shotgun (WGS) entry which is preliminary data.</text>
</comment>
<feature type="transmembrane region" description="Helical" evidence="5">
    <location>
        <begin position="235"/>
        <end position="254"/>
    </location>
</feature>
<dbReference type="InterPro" id="IPR005828">
    <property type="entry name" value="MFS_sugar_transport-like"/>
</dbReference>
<evidence type="ECO:0000313" key="8">
    <source>
        <dbReference type="Proteomes" id="UP001489004"/>
    </source>
</evidence>
<feature type="transmembrane region" description="Helical" evidence="5">
    <location>
        <begin position="403"/>
        <end position="421"/>
    </location>
</feature>
<evidence type="ECO:0000313" key="7">
    <source>
        <dbReference type="EMBL" id="KAK9807684.1"/>
    </source>
</evidence>
<reference evidence="7 8" key="1">
    <citation type="journal article" date="2024" name="Nat. Commun.">
        <title>Phylogenomics reveals the evolutionary origins of lichenization in chlorophyte algae.</title>
        <authorList>
            <person name="Puginier C."/>
            <person name="Libourel C."/>
            <person name="Otte J."/>
            <person name="Skaloud P."/>
            <person name="Haon M."/>
            <person name="Grisel S."/>
            <person name="Petersen M."/>
            <person name="Berrin J.G."/>
            <person name="Delaux P.M."/>
            <person name="Dal Grande F."/>
            <person name="Keller J."/>
        </authorList>
    </citation>
    <scope>NUCLEOTIDE SEQUENCE [LARGE SCALE GENOMIC DNA]</scope>
    <source>
        <strain evidence="7 8">SAG 2043</strain>
    </source>
</reference>
<feature type="domain" description="Major facilitator superfamily (MFS) profile" evidence="6">
    <location>
        <begin position="1"/>
        <end position="425"/>
    </location>
</feature>
<sequence length="465" mass="51441">MFCEAYYIFSVGNVKPVWAEAYPECFKGNKGCSQTFLNALNYSQVSGLILGMVALGFTVDRIGRRWGSICTASVMFVGGILLTVAQGPSQHAVFLFLIVAQTVFGFGVGGEFPVAASSASERAEGSEKLKSRRGQTVVLVFAMQAWGNLLNVAVLLIFLAALGQSHPPYDNTALEITWRMSYGLGLIPISYMLYHRIFVLKESAVWQAERKAKAAQHGTNSKRDWRAMRYLVTHYWHRLLGTALGWFAWDFYYYGNKLFQSEFIGIIHPGTSLTGVLEYNFLNSSVALFGYYFAAFTIDKAWMGRRRMQVVGFGWLFALFLICGLAFNQLTASANNLKWFQALYYISSFWAQFGPNATTFLLAGELFPTETRGMAHGISAAVGKLGALSADIIMGKASDRSKFYLSAGAGALGVVVTLLFIPEIFSLDLQEGDRRWERINAGKSREYTGEAVNPKNLSWLGAVGL</sequence>
<evidence type="ECO:0000259" key="6">
    <source>
        <dbReference type="PROSITE" id="PS50850"/>
    </source>
</evidence>
<dbReference type="InterPro" id="IPR036259">
    <property type="entry name" value="MFS_trans_sf"/>
</dbReference>
<dbReference type="Gene3D" id="1.20.1250.20">
    <property type="entry name" value="MFS general substrate transporter like domains"/>
    <property type="match status" value="1"/>
</dbReference>
<keyword evidence="2 5" id="KW-0812">Transmembrane</keyword>
<dbReference type="EMBL" id="JALJOR010000012">
    <property type="protein sequence ID" value="KAK9807684.1"/>
    <property type="molecule type" value="Genomic_DNA"/>
</dbReference>
<feature type="transmembrane region" description="Helical" evidence="5">
    <location>
        <begin position="92"/>
        <end position="116"/>
    </location>
</feature>
<evidence type="ECO:0000256" key="5">
    <source>
        <dbReference type="SAM" id="Phobius"/>
    </source>
</evidence>
<dbReference type="GO" id="GO:0016020">
    <property type="term" value="C:membrane"/>
    <property type="evidence" value="ECO:0007669"/>
    <property type="project" value="UniProtKB-SubCell"/>
</dbReference>
<dbReference type="InterPro" id="IPR020846">
    <property type="entry name" value="MFS_dom"/>
</dbReference>
<dbReference type="Pfam" id="PF00083">
    <property type="entry name" value="Sugar_tr"/>
    <property type="match status" value="1"/>
</dbReference>
<dbReference type="SUPFAM" id="SSF103473">
    <property type="entry name" value="MFS general substrate transporter"/>
    <property type="match status" value="1"/>
</dbReference>
<dbReference type="PANTHER" id="PTHR24064">
    <property type="entry name" value="SOLUTE CARRIER FAMILY 22 MEMBER"/>
    <property type="match status" value="1"/>
</dbReference>
<dbReference type="PROSITE" id="PS00216">
    <property type="entry name" value="SUGAR_TRANSPORT_1"/>
    <property type="match status" value="1"/>
</dbReference>
<feature type="transmembrane region" description="Helical" evidence="5">
    <location>
        <begin position="342"/>
        <end position="364"/>
    </location>
</feature>
<dbReference type="PROSITE" id="PS50850">
    <property type="entry name" value="MFS"/>
    <property type="match status" value="1"/>
</dbReference>
<feature type="transmembrane region" description="Helical" evidence="5">
    <location>
        <begin position="310"/>
        <end position="330"/>
    </location>
</feature>
<name>A0AAW1PD72_9CHLO</name>